<evidence type="ECO:0000313" key="2">
    <source>
        <dbReference type="EnsemblPlants" id="TraesCS4A02G128500.1"/>
    </source>
</evidence>
<name>A0A3B6HVH2_WHEAT</name>
<dbReference type="PANTHER" id="PTHR33132">
    <property type="entry name" value="OSJNBB0118P14.9 PROTEIN"/>
    <property type="match status" value="1"/>
</dbReference>
<proteinExistence type="predicted"/>
<dbReference type="Gramene" id="TraesCS4A03G0271600.1">
    <property type="protein sequence ID" value="TraesCS4A03G0271600.1.CDS"/>
    <property type="gene ID" value="TraesCS4A03G0271600"/>
</dbReference>
<feature type="compositionally biased region" description="Basic and acidic residues" evidence="1">
    <location>
        <begin position="207"/>
        <end position="226"/>
    </location>
</feature>
<reference evidence="2" key="2">
    <citation type="submission" date="2018-10" db="UniProtKB">
        <authorList>
            <consortium name="EnsemblPlants"/>
        </authorList>
    </citation>
    <scope>IDENTIFICATION</scope>
</reference>
<organism evidence="2">
    <name type="scientific">Triticum aestivum</name>
    <name type="common">Wheat</name>
    <dbReference type="NCBI Taxonomy" id="4565"/>
    <lineage>
        <taxon>Eukaryota</taxon>
        <taxon>Viridiplantae</taxon>
        <taxon>Streptophyta</taxon>
        <taxon>Embryophyta</taxon>
        <taxon>Tracheophyta</taxon>
        <taxon>Spermatophyta</taxon>
        <taxon>Magnoliopsida</taxon>
        <taxon>Liliopsida</taxon>
        <taxon>Poales</taxon>
        <taxon>Poaceae</taxon>
        <taxon>BOP clade</taxon>
        <taxon>Pooideae</taxon>
        <taxon>Triticodae</taxon>
        <taxon>Triticeae</taxon>
        <taxon>Triticinae</taxon>
        <taxon>Triticum</taxon>
    </lineage>
</organism>
<dbReference type="OrthoDB" id="1109687at2759"/>
<evidence type="ECO:0000313" key="3">
    <source>
        <dbReference type="Proteomes" id="UP000019116"/>
    </source>
</evidence>
<dbReference type="EnsemblPlants" id="TraesCS4A02G128500.1">
    <property type="protein sequence ID" value="TraesCS4A02G128500.1"/>
    <property type="gene ID" value="TraesCS4A02G128500"/>
</dbReference>
<dbReference type="OMA" id="YMHGTAK"/>
<accession>A0A3B6HVH2</accession>
<evidence type="ECO:0000256" key="1">
    <source>
        <dbReference type="SAM" id="MobiDB-lite"/>
    </source>
</evidence>
<reference evidence="2" key="1">
    <citation type="submission" date="2018-08" db="EMBL/GenBank/DDBJ databases">
        <authorList>
            <person name="Rossello M."/>
        </authorList>
    </citation>
    <scope>NUCLEOTIDE SEQUENCE [LARGE SCALE GENOMIC DNA]</scope>
    <source>
        <strain evidence="2">cv. Chinese Spring</strain>
    </source>
</reference>
<dbReference type="Gramene" id="TraesWEE_scaffold_013159_01G000500.1">
    <property type="protein sequence ID" value="TraesWEE_scaffold_013159_01G000500.1"/>
    <property type="gene ID" value="TraesWEE_scaffold_013159_01G000500"/>
</dbReference>
<dbReference type="Gramene" id="TraesROB_scaffold_032064_01G000500.1">
    <property type="protein sequence ID" value="TraesROB_scaffold_032064_01G000500.1"/>
    <property type="gene ID" value="TraesROB_scaffold_032064_01G000500"/>
</dbReference>
<dbReference type="Gramene" id="TraesCAD_scaffold_036532_01G000100.1">
    <property type="protein sequence ID" value="TraesCAD_scaffold_036532_01G000100.1"/>
    <property type="gene ID" value="TraesCAD_scaffold_036532_01G000100"/>
</dbReference>
<dbReference type="PaxDb" id="4565-Traes_4AS_83CF805A0.1"/>
<dbReference type="PANTHER" id="PTHR33132:SF146">
    <property type="entry name" value="EXPRESSED PROTEIN"/>
    <property type="match status" value="1"/>
</dbReference>
<dbReference type="Gramene" id="TraesRN4A0100275000.1">
    <property type="protein sequence ID" value="TraesRN4A0100275000.1"/>
    <property type="gene ID" value="TraesRN4A0100275000"/>
</dbReference>
<sequence length="226" mass="24265">MAFHVLLLLDDGGWRGHAGCHLVDIHATGFFLYVHGTAKRAWTADGAVAGTEGGDARAGMEQLATPPQAGFERIRRFSQFSQRFQQTAIALTIPFFLQHLTAGKLLSSVQPRQAAMDGDSPVMTDSERRAYRYVQAPKVQGLGGIKNSWSNDSLFSLSYAGAGGRAVVHSCVCAPTTHPGSFRCKHHRQSAAHLGVAGHAQAQPTAEAKRNEVHGEMSTADDEKAS</sequence>
<dbReference type="Gramene" id="TraesCS4A02G128500.1">
    <property type="protein sequence ID" value="TraesCS4A02G128500.1"/>
    <property type="gene ID" value="TraesCS4A02G128500"/>
</dbReference>
<feature type="region of interest" description="Disordered" evidence="1">
    <location>
        <begin position="195"/>
        <end position="226"/>
    </location>
</feature>
<dbReference type="AlphaFoldDB" id="A0A3B6HVH2"/>
<keyword evidence="3" id="KW-1185">Reference proteome</keyword>
<protein>
    <submittedName>
        <fullName evidence="2">Uncharacterized protein</fullName>
    </submittedName>
</protein>
<dbReference type="Gramene" id="TraesCLE_scaffold_145932_01G000100.1">
    <property type="protein sequence ID" value="TraesCLE_scaffold_145932_01G000100.1"/>
    <property type="gene ID" value="TraesCLE_scaffold_145932_01G000100"/>
</dbReference>
<dbReference type="Proteomes" id="UP000019116">
    <property type="component" value="Chromosome 4A"/>
</dbReference>